<evidence type="ECO:0000313" key="3">
    <source>
        <dbReference type="Proteomes" id="UP000030745"/>
    </source>
</evidence>
<proteinExistence type="predicted"/>
<dbReference type="AlphaFoldDB" id="A0A067D6M4"/>
<gene>
    <name evidence="2" type="ORF">SPRG_01472</name>
</gene>
<dbReference type="Proteomes" id="UP000030745">
    <property type="component" value="Unassembled WGS sequence"/>
</dbReference>
<dbReference type="VEuPathDB" id="FungiDB:SPRG_01472"/>
<organism evidence="2 3">
    <name type="scientific">Saprolegnia parasitica (strain CBS 223.65)</name>
    <dbReference type="NCBI Taxonomy" id="695850"/>
    <lineage>
        <taxon>Eukaryota</taxon>
        <taxon>Sar</taxon>
        <taxon>Stramenopiles</taxon>
        <taxon>Oomycota</taxon>
        <taxon>Saprolegniomycetes</taxon>
        <taxon>Saprolegniales</taxon>
        <taxon>Saprolegniaceae</taxon>
        <taxon>Saprolegnia</taxon>
    </lineage>
</organism>
<feature type="compositionally biased region" description="Basic residues" evidence="1">
    <location>
        <begin position="27"/>
        <end position="50"/>
    </location>
</feature>
<reference evidence="2 3" key="1">
    <citation type="journal article" date="2013" name="PLoS Genet.">
        <title>Distinctive expansion of potential virulence genes in the genome of the oomycete fish pathogen Saprolegnia parasitica.</title>
        <authorList>
            <person name="Jiang R.H."/>
            <person name="de Bruijn I."/>
            <person name="Haas B.J."/>
            <person name="Belmonte R."/>
            <person name="Lobach L."/>
            <person name="Christie J."/>
            <person name="van den Ackerveken G."/>
            <person name="Bottin A."/>
            <person name="Bulone V."/>
            <person name="Diaz-Moreno S.M."/>
            <person name="Dumas B."/>
            <person name="Fan L."/>
            <person name="Gaulin E."/>
            <person name="Govers F."/>
            <person name="Grenville-Briggs L.J."/>
            <person name="Horner N.R."/>
            <person name="Levin J.Z."/>
            <person name="Mammella M."/>
            <person name="Meijer H.J."/>
            <person name="Morris P."/>
            <person name="Nusbaum C."/>
            <person name="Oome S."/>
            <person name="Phillips A.J."/>
            <person name="van Rooyen D."/>
            <person name="Rzeszutek E."/>
            <person name="Saraiva M."/>
            <person name="Secombes C.J."/>
            <person name="Seidl M.F."/>
            <person name="Snel B."/>
            <person name="Stassen J.H."/>
            <person name="Sykes S."/>
            <person name="Tripathy S."/>
            <person name="van den Berg H."/>
            <person name="Vega-Arreguin J.C."/>
            <person name="Wawra S."/>
            <person name="Young S.K."/>
            <person name="Zeng Q."/>
            <person name="Dieguez-Uribeondo J."/>
            <person name="Russ C."/>
            <person name="Tyler B.M."/>
            <person name="van West P."/>
        </authorList>
    </citation>
    <scope>NUCLEOTIDE SEQUENCE [LARGE SCALE GENOMIC DNA]</scope>
    <source>
        <strain evidence="2 3">CBS 223.65</strain>
    </source>
</reference>
<feature type="compositionally biased region" description="Polar residues" evidence="1">
    <location>
        <begin position="51"/>
        <end position="69"/>
    </location>
</feature>
<evidence type="ECO:0000256" key="1">
    <source>
        <dbReference type="SAM" id="MobiDB-lite"/>
    </source>
</evidence>
<accession>A0A067D6M4</accession>
<protein>
    <submittedName>
        <fullName evidence="2">Uncharacterized protein</fullName>
    </submittedName>
</protein>
<sequence>MPRKEPSKHTRVTGPSRAVRSYMRAGYWRRRTPLPSRPRSRHPCTLRSRKSYPNTSSRSCWGSTTQMSTLKPRRERRRS</sequence>
<evidence type="ECO:0000313" key="2">
    <source>
        <dbReference type="EMBL" id="KDO34336.1"/>
    </source>
</evidence>
<dbReference type="KEGG" id="spar:SPRG_01472"/>
<keyword evidence="3" id="KW-1185">Reference proteome</keyword>
<dbReference type="EMBL" id="KK583191">
    <property type="protein sequence ID" value="KDO34336.1"/>
    <property type="molecule type" value="Genomic_DNA"/>
</dbReference>
<dbReference type="GeneID" id="24124058"/>
<name>A0A067D6M4_SAPPC</name>
<dbReference type="RefSeq" id="XP_012195072.1">
    <property type="nucleotide sequence ID" value="XM_012339682.1"/>
</dbReference>
<feature type="region of interest" description="Disordered" evidence="1">
    <location>
        <begin position="1"/>
        <end position="79"/>
    </location>
</feature>